<gene>
    <name evidence="5" type="ORF">A2Z33_07310</name>
</gene>
<dbReference type="PANTHER" id="PTHR34216:SF3">
    <property type="entry name" value="POLY-BETA-1,6-N-ACETYL-D-GLUCOSAMINE N-DEACETYLASE"/>
    <property type="match status" value="1"/>
</dbReference>
<keyword evidence="2" id="KW-0732">Signal</keyword>
<proteinExistence type="predicted"/>
<dbReference type="AlphaFoldDB" id="A0A1F5YXY6"/>
<organism evidence="5 6">
    <name type="scientific">Candidatus Gottesmanbacteria bacterium RBG_16_52_11</name>
    <dbReference type="NCBI Taxonomy" id="1798374"/>
    <lineage>
        <taxon>Bacteria</taxon>
        <taxon>Candidatus Gottesmaniibacteriota</taxon>
    </lineage>
</organism>
<comment type="subcellular location">
    <subcellularLocation>
        <location evidence="1">Secreted</location>
    </subcellularLocation>
</comment>
<dbReference type="STRING" id="1798374.A2Z33_07310"/>
<dbReference type="InterPro" id="IPR051398">
    <property type="entry name" value="Polysacch_Deacetylase"/>
</dbReference>
<evidence type="ECO:0000256" key="1">
    <source>
        <dbReference type="ARBA" id="ARBA00004613"/>
    </source>
</evidence>
<dbReference type="PROSITE" id="PS51677">
    <property type="entry name" value="NODB"/>
    <property type="match status" value="1"/>
</dbReference>
<dbReference type="Pfam" id="PF01522">
    <property type="entry name" value="Polysacc_deac_1"/>
    <property type="match status" value="1"/>
</dbReference>
<dbReference type="EMBL" id="MFJD01000001">
    <property type="protein sequence ID" value="OGG05060.1"/>
    <property type="molecule type" value="Genomic_DNA"/>
</dbReference>
<evidence type="ECO:0000313" key="5">
    <source>
        <dbReference type="EMBL" id="OGG05060.1"/>
    </source>
</evidence>
<evidence type="ECO:0000256" key="3">
    <source>
        <dbReference type="SAM" id="Phobius"/>
    </source>
</evidence>
<evidence type="ECO:0000259" key="4">
    <source>
        <dbReference type="PROSITE" id="PS51677"/>
    </source>
</evidence>
<feature type="domain" description="NodB homology" evidence="4">
    <location>
        <begin position="75"/>
        <end position="288"/>
    </location>
</feature>
<keyword evidence="3" id="KW-0472">Membrane</keyword>
<accession>A0A1F5YXY6</accession>
<keyword evidence="3" id="KW-1133">Transmembrane helix</keyword>
<dbReference type="InterPro" id="IPR002509">
    <property type="entry name" value="NODB_dom"/>
</dbReference>
<dbReference type="CDD" id="cd10970">
    <property type="entry name" value="CE4_DAC_u1_6s"/>
    <property type="match status" value="1"/>
</dbReference>
<protein>
    <recommendedName>
        <fullName evidence="4">NodB homology domain-containing protein</fullName>
    </recommendedName>
</protein>
<reference evidence="5 6" key="1">
    <citation type="journal article" date="2016" name="Nat. Commun.">
        <title>Thousands of microbial genomes shed light on interconnected biogeochemical processes in an aquifer system.</title>
        <authorList>
            <person name="Anantharaman K."/>
            <person name="Brown C.T."/>
            <person name="Hug L.A."/>
            <person name="Sharon I."/>
            <person name="Castelle C.J."/>
            <person name="Probst A.J."/>
            <person name="Thomas B.C."/>
            <person name="Singh A."/>
            <person name="Wilkins M.J."/>
            <person name="Karaoz U."/>
            <person name="Brodie E.L."/>
            <person name="Williams K.H."/>
            <person name="Hubbard S.S."/>
            <person name="Banfield J.F."/>
        </authorList>
    </citation>
    <scope>NUCLEOTIDE SEQUENCE [LARGE SCALE GENOMIC DNA]</scope>
</reference>
<dbReference type="GO" id="GO:0005576">
    <property type="term" value="C:extracellular region"/>
    <property type="evidence" value="ECO:0007669"/>
    <property type="project" value="UniProtKB-SubCell"/>
</dbReference>
<dbReference type="GO" id="GO:0005975">
    <property type="term" value="P:carbohydrate metabolic process"/>
    <property type="evidence" value="ECO:0007669"/>
    <property type="project" value="InterPro"/>
</dbReference>
<dbReference type="GO" id="GO:0016810">
    <property type="term" value="F:hydrolase activity, acting on carbon-nitrogen (but not peptide) bonds"/>
    <property type="evidence" value="ECO:0007669"/>
    <property type="project" value="InterPro"/>
</dbReference>
<dbReference type="Proteomes" id="UP000178448">
    <property type="component" value="Unassembled WGS sequence"/>
</dbReference>
<evidence type="ECO:0000313" key="6">
    <source>
        <dbReference type="Proteomes" id="UP000178448"/>
    </source>
</evidence>
<dbReference type="SUPFAM" id="SSF88713">
    <property type="entry name" value="Glycoside hydrolase/deacetylase"/>
    <property type="match status" value="1"/>
</dbReference>
<name>A0A1F5YXY6_9BACT</name>
<comment type="caution">
    <text evidence="5">The sequence shown here is derived from an EMBL/GenBank/DDBJ whole genome shotgun (WGS) entry which is preliminary data.</text>
</comment>
<keyword evidence="3" id="KW-0812">Transmembrane</keyword>
<dbReference type="Gene3D" id="3.20.20.370">
    <property type="entry name" value="Glycoside hydrolase/deacetylase"/>
    <property type="match status" value="1"/>
</dbReference>
<feature type="transmembrane region" description="Helical" evidence="3">
    <location>
        <begin position="12"/>
        <end position="33"/>
    </location>
</feature>
<dbReference type="InterPro" id="IPR011330">
    <property type="entry name" value="Glyco_hydro/deAcase_b/a-brl"/>
</dbReference>
<sequence>MKSRVRLHITRLPLLTWLGLPLLVLYLSVNYFLGESRNPDWVRADLPGNGTLPAEAAIPTPPPLQTTPVPWDRRGIVTIWFDDAWQTQYTISLPIMESFGFRGALAVPTLAINNENYMSWAQVRRMQFKGWEIASHTRNHICESAKFDEKTVDYELNGSYEDLRRQGIRADFFVSPCGIELPGIREIAKQHYLGLRTVEPGFTDLPPKDVYFINGFTLTNESTVGDIRTLLSETKASLKWLNIIFHSIDESGSKYSVTPDTFSAMLEEVRNSGLPVLVPSEVLSRIFK</sequence>
<evidence type="ECO:0000256" key="2">
    <source>
        <dbReference type="ARBA" id="ARBA00022729"/>
    </source>
</evidence>
<dbReference type="PANTHER" id="PTHR34216">
    <property type="match status" value="1"/>
</dbReference>